<feature type="domain" description="DUF7923" evidence="1">
    <location>
        <begin position="40"/>
        <end position="216"/>
    </location>
</feature>
<name>A0A2W1F1F6_9PLEO</name>
<dbReference type="OrthoDB" id="2270193at2759"/>
<evidence type="ECO:0000313" key="5">
    <source>
        <dbReference type="Proteomes" id="UP000249757"/>
    </source>
</evidence>
<evidence type="ECO:0000259" key="2">
    <source>
        <dbReference type="Pfam" id="PF25543"/>
    </source>
</evidence>
<protein>
    <submittedName>
        <fullName evidence="4">Uncharacterized protein</fullName>
    </submittedName>
</protein>
<reference evidence="5" key="4">
    <citation type="journal article" date="2022" name="Microb. Genom.">
        <title>A global pangenome for the wheat fungal pathogen Pyrenophora tritici-repentis and prediction of effector protein structural homology.</title>
        <authorList>
            <person name="Moolhuijzen P.M."/>
            <person name="See P.T."/>
            <person name="Shi G."/>
            <person name="Powell H.R."/>
            <person name="Cockram J."/>
            <person name="Jorgensen L.N."/>
            <person name="Benslimane H."/>
            <person name="Strelkov S.E."/>
            <person name="Turner J."/>
            <person name="Liu Z."/>
            <person name="Moffat C.S."/>
        </authorList>
    </citation>
    <scope>NUCLEOTIDE SEQUENCE [LARGE SCALE GENOMIC DNA]</scope>
</reference>
<dbReference type="PANTHER" id="PTHR37543:SF1">
    <property type="entry name" value="CCCH ZINC FINGER DNA BINDING PROTEIN (AFU_ORTHOLOGUE AFUA_5G12760)"/>
    <property type="match status" value="1"/>
</dbReference>
<comment type="caution">
    <text evidence="4">The sequence shown here is derived from an EMBL/GenBank/DDBJ whole genome shotgun (WGS) entry which is preliminary data.</text>
</comment>
<evidence type="ECO:0000313" key="3">
    <source>
        <dbReference type="EMBL" id="KAF7574402.1"/>
    </source>
</evidence>
<gene>
    <name evidence="4" type="ORF">Ptr86124_001606</name>
    <name evidence="3" type="ORF">PtrM4_060250</name>
</gene>
<sequence length="415" mass="45516">MAKGSLAKELAQGFEALRRETKELNKVLVNSIAKSVEEERKRPFVLVIIDPARHQFRKELVNGNLTGGLNAASLLFKAVSDELEANHHEISNTHYDLVVRLFVCLADIVGDASTPEHRSAQSIFIKGFTKASVFHDWVITGAAISVPGKVCENLHLYMGNDECKHVFFAASGAPKYAEALSRYRKATHKLTIVNGLNTSAVVQKQGVRIVSFPQVFASRPDAPAPMYSKPQSIKTVNSTQVNTANAPVIHKTAVAVTNDSVAIHDSRHNNPAVPSFLHLPKYPIEGRVPINLAKHRLDVLFQLPTPEDLQSYKECMRIQEPCIEFHLQGKCNITECKLSHGVITSGTYSILACKALGKPCSKGGQCRAGNCFNAHFCQQEHCAEAGGRVRGCGLPDAMHNIDPRVAQWVPMDVSE</sequence>
<keyword evidence="5" id="KW-1185">Reference proteome</keyword>
<dbReference type="Proteomes" id="UP000249757">
    <property type="component" value="Unassembled WGS sequence"/>
</dbReference>
<dbReference type="EMBL" id="NRDI02000002">
    <property type="protein sequence ID" value="KAI1518478.1"/>
    <property type="molecule type" value="Genomic_DNA"/>
</dbReference>
<dbReference type="Pfam" id="PF25540">
    <property type="entry name" value="DUF7923"/>
    <property type="match status" value="1"/>
</dbReference>
<reference evidence="3" key="1">
    <citation type="journal article" date="2018" name="BMC Genomics">
        <title>Comparative genomics of the wheat fungal pathogen Pyrenophora tritici-repentis reveals chromosomal variations and genome plasticity.</title>
        <authorList>
            <person name="Moolhuijzen P."/>
            <person name="See P.T."/>
            <person name="Hane J.K."/>
            <person name="Shi G."/>
            <person name="Liu Z."/>
            <person name="Oliver R.P."/>
            <person name="Moffat C.S."/>
        </authorList>
    </citation>
    <scope>NUCLEOTIDE SEQUENCE [LARGE SCALE GENOMIC DNA]</scope>
    <source>
        <strain evidence="3">M4</strain>
    </source>
</reference>
<dbReference type="OMA" id="EISNTHY"/>
<evidence type="ECO:0000259" key="1">
    <source>
        <dbReference type="Pfam" id="PF25540"/>
    </source>
</evidence>
<dbReference type="Proteomes" id="UP000245464">
    <property type="component" value="Chromosome 2"/>
</dbReference>
<feature type="domain" description="Tandem CCCH zinc finger" evidence="2">
    <location>
        <begin position="351"/>
        <end position="403"/>
    </location>
</feature>
<dbReference type="AlphaFoldDB" id="A0A2W1F1F6"/>
<evidence type="ECO:0000313" key="4">
    <source>
        <dbReference type="EMBL" id="KAI1518478.1"/>
    </source>
</evidence>
<dbReference type="EMBL" id="NQIK02000002">
    <property type="protein sequence ID" value="KAF7574402.1"/>
    <property type="molecule type" value="Genomic_DNA"/>
</dbReference>
<reference evidence="4" key="2">
    <citation type="submission" date="2021-05" db="EMBL/GenBank/DDBJ databases">
        <authorList>
            <person name="Moolhuijzen P.M."/>
            <person name="Moffat C.S."/>
        </authorList>
    </citation>
    <scope>NUCLEOTIDE SEQUENCE</scope>
    <source>
        <strain evidence="4">86-124</strain>
    </source>
</reference>
<dbReference type="PANTHER" id="PTHR37543">
    <property type="entry name" value="CCCH ZINC FINGER DNA BINDING PROTEIN (AFU_ORTHOLOGUE AFUA_5G12760)"/>
    <property type="match status" value="1"/>
</dbReference>
<proteinExistence type="predicted"/>
<accession>A0A2W1F1F6</accession>
<dbReference type="InterPro" id="IPR057683">
    <property type="entry name" value="DUF7923"/>
</dbReference>
<dbReference type="InterPro" id="IPR057654">
    <property type="entry name" value="Znf-CCCH_tandem"/>
</dbReference>
<organism evidence="4 5">
    <name type="scientific">Pyrenophora tritici-repentis</name>
    <dbReference type="NCBI Taxonomy" id="45151"/>
    <lineage>
        <taxon>Eukaryota</taxon>
        <taxon>Fungi</taxon>
        <taxon>Dikarya</taxon>
        <taxon>Ascomycota</taxon>
        <taxon>Pezizomycotina</taxon>
        <taxon>Dothideomycetes</taxon>
        <taxon>Pleosporomycetidae</taxon>
        <taxon>Pleosporales</taxon>
        <taxon>Pleosporineae</taxon>
        <taxon>Pleosporaceae</taxon>
        <taxon>Pyrenophora</taxon>
    </lineage>
</organism>
<dbReference type="Pfam" id="PF25543">
    <property type="entry name" value="zf-CCCH_tandem"/>
    <property type="match status" value="1"/>
</dbReference>
<reference evidence="4" key="3">
    <citation type="journal article" date="2022" name="bioRxiv">
        <title>A global pangenome for the wheat fungal pathogen Pyrenophora tritici-repentis and prediction of effector protein structural homology.</title>
        <authorList>
            <person name="Moolhuijzen P."/>
            <person name="See P.T."/>
            <person name="Shi G."/>
            <person name="Powell H.R."/>
            <person name="Cockram J."/>
            <person name="Jorgensen L.N."/>
            <person name="Benslimane H."/>
            <person name="Strelkov S.E."/>
            <person name="Turner J."/>
            <person name="Liu Z."/>
            <person name="Moffat C.S."/>
        </authorList>
    </citation>
    <scope>NUCLEOTIDE SEQUENCE</scope>
    <source>
        <strain evidence="4">86-124</strain>
    </source>
</reference>